<accession>A0A517YL03</accession>
<evidence type="ECO:0000313" key="2">
    <source>
        <dbReference type="Proteomes" id="UP000315017"/>
    </source>
</evidence>
<gene>
    <name evidence="1" type="ORF">ETAA8_60510</name>
</gene>
<sequence>MRWLLADPQNPADREWQQQVVAATDRWWQAFQANAPAISQSFSQRGKFDVVRFMDENLGPLNAAVCWRADLSWEFGPARRAANQQASGSRLVLTPESYHWLRPVLGYVLGRAPQIPNWEFYAHRLPEDAEHVRAAVQGRQGVSFQQAGIEARVGRNRKIDLLYTFPQEKWDEDKARQVAFVITETLMGEEMLDAWIGGVDVADAREPGHRWLPFERGQATVTALAQSLLEQLPAQPWFRVDKQQANWSNYKLEAERGLQDYPQRSDLVVGSTCCTDVLEAALSGTLFDSRCHSRHNEFFCYLKIDATQVPNSARVEQRANIEDPLDEALQRAGVGGSIGGGSGLLYSYIDLSLTNVNQAVPIIRQVLAQQRAPLRTWLLFLDSQFAHEWAGAYPQTPPPPVDP</sequence>
<protein>
    <submittedName>
        <fullName evidence="1">Uncharacterized protein</fullName>
    </submittedName>
</protein>
<organism evidence="1 2">
    <name type="scientific">Anatilimnocola aggregata</name>
    <dbReference type="NCBI Taxonomy" id="2528021"/>
    <lineage>
        <taxon>Bacteria</taxon>
        <taxon>Pseudomonadati</taxon>
        <taxon>Planctomycetota</taxon>
        <taxon>Planctomycetia</taxon>
        <taxon>Pirellulales</taxon>
        <taxon>Pirellulaceae</taxon>
        <taxon>Anatilimnocola</taxon>
    </lineage>
</organism>
<reference evidence="1 2" key="1">
    <citation type="submission" date="2019-02" db="EMBL/GenBank/DDBJ databases">
        <title>Deep-cultivation of Planctomycetes and their phenomic and genomic characterization uncovers novel biology.</title>
        <authorList>
            <person name="Wiegand S."/>
            <person name="Jogler M."/>
            <person name="Boedeker C."/>
            <person name="Pinto D."/>
            <person name="Vollmers J."/>
            <person name="Rivas-Marin E."/>
            <person name="Kohn T."/>
            <person name="Peeters S.H."/>
            <person name="Heuer A."/>
            <person name="Rast P."/>
            <person name="Oberbeckmann S."/>
            <person name="Bunk B."/>
            <person name="Jeske O."/>
            <person name="Meyerdierks A."/>
            <person name="Storesund J.E."/>
            <person name="Kallscheuer N."/>
            <person name="Luecker S."/>
            <person name="Lage O.M."/>
            <person name="Pohl T."/>
            <person name="Merkel B.J."/>
            <person name="Hornburger P."/>
            <person name="Mueller R.-W."/>
            <person name="Bruemmer F."/>
            <person name="Labrenz M."/>
            <person name="Spormann A.M."/>
            <person name="Op den Camp H."/>
            <person name="Overmann J."/>
            <person name="Amann R."/>
            <person name="Jetten M.S.M."/>
            <person name="Mascher T."/>
            <person name="Medema M.H."/>
            <person name="Devos D.P."/>
            <person name="Kaster A.-K."/>
            <person name="Ovreas L."/>
            <person name="Rohde M."/>
            <person name="Galperin M.Y."/>
            <person name="Jogler C."/>
        </authorList>
    </citation>
    <scope>NUCLEOTIDE SEQUENCE [LARGE SCALE GENOMIC DNA]</scope>
    <source>
        <strain evidence="1 2">ETA_A8</strain>
    </source>
</reference>
<dbReference type="Proteomes" id="UP000315017">
    <property type="component" value="Chromosome"/>
</dbReference>
<keyword evidence="2" id="KW-1185">Reference proteome</keyword>
<dbReference type="EMBL" id="CP036274">
    <property type="protein sequence ID" value="QDU30902.1"/>
    <property type="molecule type" value="Genomic_DNA"/>
</dbReference>
<evidence type="ECO:0000313" key="1">
    <source>
        <dbReference type="EMBL" id="QDU30902.1"/>
    </source>
</evidence>
<dbReference type="RefSeq" id="WP_145097163.1">
    <property type="nucleotide sequence ID" value="NZ_CP036274.1"/>
</dbReference>
<dbReference type="KEGG" id="aagg:ETAA8_60510"/>
<dbReference type="AlphaFoldDB" id="A0A517YL03"/>
<name>A0A517YL03_9BACT</name>
<dbReference type="OrthoDB" id="262664at2"/>
<proteinExistence type="predicted"/>